<dbReference type="EMBL" id="FNAH01000001">
    <property type="protein sequence ID" value="SDD43061.1"/>
    <property type="molecule type" value="Genomic_DNA"/>
</dbReference>
<evidence type="ECO:0000313" key="2">
    <source>
        <dbReference type="EMBL" id="SDD43061.1"/>
    </source>
</evidence>
<reference evidence="2 3" key="1">
    <citation type="submission" date="2016-10" db="EMBL/GenBank/DDBJ databases">
        <authorList>
            <person name="de Groot N.N."/>
        </authorList>
    </citation>
    <scope>NUCLEOTIDE SEQUENCE [LARGE SCALE GENOMIC DNA]</scope>
    <source>
        <strain evidence="2 3">DSM 22220</strain>
    </source>
</reference>
<evidence type="ECO:0000256" key="1">
    <source>
        <dbReference type="SAM" id="Phobius"/>
    </source>
</evidence>
<dbReference type="STRING" id="591205.SAMN05421538_101596"/>
<dbReference type="PANTHER" id="PTHR34989:SF1">
    <property type="entry name" value="PROTEIN HDED"/>
    <property type="match status" value="1"/>
</dbReference>
<protein>
    <submittedName>
        <fullName evidence="2">Uncharacterized membrane protein HdeD, DUF308 family</fullName>
    </submittedName>
</protein>
<keyword evidence="1" id="KW-0472">Membrane</keyword>
<sequence length="172" mass="17987">MTGRILWIVIGILSVLAGILALANPFMATLTAERFAGWSFIFIGGLQIGAAFQTVGWAGRIWVILLGLACILLGVFLLLNPLAGIVSLTFAAAVTFIIAGIFKIVLAMDLRGTPAFWLMMLSGLVSVVLGAMVLGNFPASAATLLGILLAVELISTGVSMVALSTTREATRH</sequence>
<proteinExistence type="predicted"/>
<feature type="transmembrane region" description="Helical" evidence="1">
    <location>
        <begin position="141"/>
        <end position="163"/>
    </location>
</feature>
<feature type="transmembrane region" description="Helical" evidence="1">
    <location>
        <begin position="5"/>
        <end position="23"/>
    </location>
</feature>
<dbReference type="RefSeq" id="WP_090520663.1">
    <property type="nucleotide sequence ID" value="NZ_FNAH01000001.1"/>
</dbReference>
<feature type="transmembrane region" description="Helical" evidence="1">
    <location>
        <begin position="61"/>
        <end position="79"/>
    </location>
</feature>
<keyword evidence="3" id="KW-1185">Reference proteome</keyword>
<feature type="transmembrane region" description="Helical" evidence="1">
    <location>
        <begin position="85"/>
        <end position="108"/>
    </location>
</feature>
<dbReference type="AlphaFoldDB" id="A0A1G6UP42"/>
<name>A0A1G6UP42_9RHOB</name>
<dbReference type="InterPro" id="IPR052712">
    <property type="entry name" value="Acid_resist_chaperone_HdeD"/>
</dbReference>
<dbReference type="PANTHER" id="PTHR34989">
    <property type="entry name" value="PROTEIN HDED"/>
    <property type="match status" value="1"/>
</dbReference>
<feature type="transmembrane region" description="Helical" evidence="1">
    <location>
        <begin position="115"/>
        <end position="135"/>
    </location>
</feature>
<keyword evidence="1" id="KW-1133">Transmembrane helix</keyword>
<accession>A0A1G6UP42</accession>
<dbReference type="GO" id="GO:0005886">
    <property type="term" value="C:plasma membrane"/>
    <property type="evidence" value="ECO:0007669"/>
    <property type="project" value="TreeGrafter"/>
</dbReference>
<dbReference type="Pfam" id="PF03729">
    <property type="entry name" value="DUF308"/>
    <property type="match status" value="1"/>
</dbReference>
<dbReference type="InterPro" id="IPR005325">
    <property type="entry name" value="DUF308_memb"/>
</dbReference>
<feature type="transmembrane region" description="Helical" evidence="1">
    <location>
        <begin position="35"/>
        <end position="54"/>
    </location>
</feature>
<dbReference type="Proteomes" id="UP000199344">
    <property type="component" value="Unassembled WGS sequence"/>
</dbReference>
<dbReference type="OrthoDB" id="5678253at2"/>
<evidence type="ECO:0000313" key="3">
    <source>
        <dbReference type="Proteomes" id="UP000199344"/>
    </source>
</evidence>
<gene>
    <name evidence="2" type="ORF">SAMN05421538_101596</name>
</gene>
<organism evidence="2 3">
    <name type="scientific">Paracoccus isoporae</name>
    <dbReference type="NCBI Taxonomy" id="591205"/>
    <lineage>
        <taxon>Bacteria</taxon>
        <taxon>Pseudomonadati</taxon>
        <taxon>Pseudomonadota</taxon>
        <taxon>Alphaproteobacteria</taxon>
        <taxon>Rhodobacterales</taxon>
        <taxon>Paracoccaceae</taxon>
        <taxon>Paracoccus</taxon>
    </lineage>
</organism>
<keyword evidence="1" id="KW-0812">Transmembrane</keyword>